<keyword evidence="2" id="KW-1185">Reference proteome</keyword>
<protein>
    <submittedName>
        <fullName evidence="1">Uncharacterized protein</fullName>
    </submittedName>
</protein>
<dbReference type="Proteomes" id="UP001177021">
    <property type="component" value="Unassembled WGS sequence"/>
</dbReference>
<proteinExistence type="predicted"/>
<dbReference type="EMBL" id="CASHSV030000206">
    <property type="protein sequence ID" value="CAJ2655143.1"/>
    <property type="molecule type" value="Genomic_DNA"/>
</dbReference>
<evidence type="ECO:0000313" key="1">
    <source>
        <dbReference type="EMBL" id="CAJ2655143.1"/>
    </source>
</evidence>
<accession>A0ACB0KH87</accession>
<reference evidence="1" key="1">
    <citation type="submission" date="2023-10" db="EMBL/GenBank/DDBJ databases">
        <authorList>
            <person name="Rodriguez Cubillos JULIANA M."/>
            <person name="De Vega J."/>
        </authorList>
    </citation>
    <scope>NUCLEOTIDE SEQUENCE</scope>
</reference>
<sequence>MLWCNACSFGLKVLFGFCAGGFSAAHWFGFCGWVSRWWVLDSWCWSRLLWRFITLSGFCLFRRCLGVMFAVVGVFYSDMMSVAGLLQFKNIFLSVKTLSLLSFPSLRLQPRKIANVDILLIP</sequence>
<comment type="caution">
    <text evidence="1">The sequence shown here is derived from an EMBL/GenBank/DDBJ whole genome shotgun (WGS) entry which is preliminary data.</text>
</comment>
<name>A0ACB0KH87_TRIPR</name>
<gene>
    <name evidence="1" type="ORF">MILVUS5_LOCUS22140</name>
</gene>
<evidence type="ECO:0000313" key="2">
    <source>
        <dbReference type="Proteomes" id="UP001177021"/>
    </source>
</evidence>
<organism evidence="1 2">
    <name type="scientific">Trifolium pratense</name>
    <name type="common">Red clover</name>
    <dbReference type="NCBI Taxonomy" id="57577"/>
    <lineage>
        <taxon>Eukaryota</taxon>
        <taxon>Viridiplantae</taxon>
        <taxon>Streptophyta</taxon>
        <taxon>Embryophyta</taxon>
        <taxon>Tracheophyta</taxon>
        <taxon>Spermatophyta</taxon>
        <taxon>Magnoliopsida</taxon>
        <taxon>eudicotyledons</taxon>
        <taxon>Gunneridae</taxon>
        <taxon>Pentapetalae</taxon>
        <taxon>rosids</taxon>
        <taxon>fabids</taxon>
        <taxon>Fabales</taxon>
        <taxon>Fabaceae</taxon>
        <taxon>Papilionoideae</taxon>
        <taxon>50 kb inversion clade</taxon>
        <taxon>NPAAA clade</taxon>
        <taxon>Hologalegina</taxon>
        <taxon>IRL clade</taxon>
        <taxon>Trifolieae</taxon>
        <taxon>Trifolium</taxon>
    </lineage>
</organism>